<dbReference type="Proteomes" id="UP001163293">
    <property type="component" value="Chromosome"/>
</dbReference>
<evidence type="ECO:0000256" key="3">
    <source>
        <dbReference type="ARBA" id="ARBA00023125"/>
    </source>
</evidence>
<proteinExistence type="inferred from homology"/>
<keyword evidence="6" id="KW-0540">Nuclease</keyword>
<dbReference type="InterPro" id="IPR052021">
    <property type="entry name" value="Type-I_RS_S_subunit"/>
</dbReference>
<dbReference type="Gene3D" id="3.90.220.20">
    <property type="entry name" value="DNA methylase specificity domains"/>
    <property type="match status" value="2"/>
</dbReference>
<keyword evidence="3" id="KW-0238">DNA-binding</keyword>
<dbReference type="SUPFAM" id="SSF116734">
    <property type="entry name" value="DNA methylase specificity domain"/>
    <property type="match status" value="2"/>
</dbReference>
<dbReference type="AlphaFoldDB" id="A0AAX3EEA3"/>
<feature type="domain" description="Type I restriction modification DNA specificity" evidence="5">
    <location>
        <begin position="66"/>
        <end position="158"/>
    </location>
</feature>
<feature type="domain" description="Type I restriction modification DNA specificity" evidence="5">
    <location>
        <begin position="209"/>
        <end position="346"/>
    </location>
</feature>
<accession>A0AAX3EEA3</accession>
<dbReference type="GO" id="GO:0009307">
    <property type="term" value="P:DNA restriction-modification system"/>
    <property type="evidence" value="ECO:0007669"/>
    <property type="project" value="UniProtKB-KW"/>
</dbReference>
<reference evidence="6" key="1">
    <citation type="submission" date="2022-07" db="EMBL/GenBank/DDBJ databases">
        <authorList>
            <person name="Wu T."/>
        </authorList>
    </citation>
    <scope>NUCLEOTIDE SEQUENCE</scope>
    <source>
        <strain evidence="6">SD-1</strain>
    </source>
</reference>
<keyword evidence="7" id="KW-1185">Reference proteome</keyword>
<gene>
    <name evidence="6" type="ORF">NL394_12790</name>
</gene>
<evidence type="ECO:0000256" key="2">
    <source>
        <dbReference type="ARBA" id="ARBA00022747"/>
    </source>
</evidence>
<evidence type="ECO:0000259" key="5">
    <source>
        <dbReference type="Pfam" id="PF01420"/>
    </source>
</evidence>
<dbReference type="PANTHER" id="PTHR30408">
    <property type="entry name" value="TYPE-1 RESTRICTION ENZYME ECOKI SPECIFICITY PROTEIN"/>
    <property type="match status" value="1"/>
</dbReference>
<dbReference type="EMBL" id="CP101185">
    <property type="protein sequence ID" value="UYV95957.1"/>
    <property type="molecule type" value="Genomic_DNA"/>
</dbReference>
<dbReference type="Pfam" id="PF01420">
    <property type="entry name" value="Methylase_S"/>
    <property type="match status" value="2"/>
</dbReference>
<evidence type="ECO:0000256" key="1">
    <source>
        <dbReference type="ARBA" id="ARBA00010923"/>
    </source>
</evidence>
<comment type="similarity">
    <text evidence="1">Belongs to the type-I restriction system S methylase family.</text>
</comment>
<dbReference type="REBASE" id="673077">
    <property type="entry name" value="S.PurSD1ORF12795P"/>
</dbReference>
<dbReference type="PANTHER" id="PTHR30408:SF12">
    <property type="entry name" value="TYPE I RESTRICTION ENZYME MJAVIII SPECIFICITY SUBUNIT"/>
    <property type="match status" value="1"/>
</dbReference>
<dbReference type="InterPro" id="IPR044946">
    <property type="entry name" value="Restrct_endonuc_typeI_TRD_sf"/>
</dbReference>
<keyword evidence="6" id="KW-0378">Hydrolase</keyword>
<keyword evidence="4" id="KW-0175">Coiled coil</keyword>
<dbReference type="RefSeq" id="WP_069694975.1">
    <property type="nucleotide sequence ID" value="NZ_CP043010.1"/>
</dbReference>
<organism evidence="6 7">
    <name type="scientific">Paenarthrobacter ureafaciens</name>
    <dbReference type="NCBI Taxonomy" id="37931"/>
    <lineage>
        <taxon>Bacteria</taxon>
        <taxon>Bacillati</taxon>
        <taxon>Actinomycetota</taxon>
        <taxon>Actinomycetes</taxon>
        <taxon>Micrococcales</taxon>
        <taxon>Micrococcaceae</taxon>
        <taxon>Paenarthrobacter</taxon>
    </lineage>
</organism>
<dbReference type="GO" id="GO:0004519">
    <property type="term" value="F:endonuclease activity"/>
    <property type="evidence" value="ECO:0007669"/>
    <property type="project" value="UniProtKB-KW"/>
</dbReference>
<dbReference type="EC" id="3.1.21.-" evidence="6"/>
<keyword evidence="2" id="KW-0680">Restriction system</keyword>
<dbReference type="GO" id="GO:0016787">
    <property type="term" value="F:hydrolase activity"/>
    <property type="evidence" value="ECO:0007669"/>
    <property type="project" value="UniProtKB-KW"/>
</dbReference>
<evidence type="ECO:0000256" key="4">
    <source>
        <dbReference type="SAM" id="Coils"/>
    </source>
</evidence>
<dbReference type="GO" id="GO:0003677">
    <property type="term" value="F:DNA binding"/>
    <property type="evidence" value="ECO:0007669"/>
    <property type="project" value="UniProtKB-KW"/>
</dbReference>
<evidence type="ECO:0000313" key="6">
    <source>
        <dbReference type="EMBL" id="UYV95957.1"/>
    </source>
</evidence>
<dbReference type="InterPro" id="IPR000055">
    <property type="entry name" value="Restrct_endonuc_typeI_TRD"/>
</dbReference>
<protein>
    <submittedName>
        <fullName evidence="6">Restriction endonuclease subunit S</fullName>
        <ecNumber evidence="6">3.1.21.-</ecNumber>
    </submittedName>
</protein>
<sequence length="376" mass="41477">MDCKNVGLIETNLLSLSYGNIIRKDIDEAGGLRPESYETYNIIEAGDIVLRMTDLQNDKKSIRTGYATERGIITSAYITVRADPSRVEPRFLAAVLRAYDVKKTFYEMGAGVRQTLKYSELADIPVPLPPLAIQRRIAEYLDRETSEIDTMMEKLDELSATLETRRRRAIDSSFRSISDRIPLWALTDGVIDCPHTTPVADNSGAAEAVRTTSVRNGAYRPGNGIIVSVDTANERNGSYPPRPGDVFFTREAPAGEACLVPDGSFCLGQRMVLIRPTPGVLDGRFLVYAMYTDEVQDEFALSAGGSTVVNLKLGTIRSTRIPLARFDEQIQIASYLDEVTAKIDTMLAKVADLKSLLLERRAALITDVVTGQKEIA</sequence>
<keyword evidence="6" id="KW-0255">Endonuclease</keyword>
<name>A0AAX3EEA3_PAEUR</name>
<feature type="coiled-coil region" evidence="4">
    <location>
        <begin position="141"/>
        <end position="168"/>
    </location>
</feature>
<evidence type="ECO:0000313" key="7">
    <source>
        <dbReference type="Proteomes" id="UP001163293"/>
    </source>
</evidence>